<protein>
    <submittedName>
        <fullName evidence="2">Uncharacterized protein</fullName>
    </submittedName>
</protein>
<sequence>MPSTHPQDLSTMSDHVPVSRPNPFFELLFGGNMLEGTFKAVIWVALLSAVLAWTTFR</sequence>
<evidence type="ECO:0000313" key="2">
    <source>
        <dbReference type="EMBL" id="AIU94552.1"/>
    </source>
</evidence>
<keyword evidence="1" id="KW-0812">Transmembrane</keyword>
<organism evidence="2">
    <name type="scientific">Stenotrophomonas maltophilia</name>
    <name type="common">Pseudomonas maltophilia</name>
    <name type="synonym">Xanthomonas maltophilia</name>
    <dbReference type="NCBI Taxonomy" id="40324"/>
    <lineage>
        <taxon>Bacteria</taxon>
        <taxon>Pseudomonadati</taxon>
        <taxon>Pseudomonadota</taxon>
        <taxon>Gammaproteobacteria</taxon>
        <taxon>Lysobacterales</taxon>
        <taxon>Lysobacteraceae</taxon>
        <taxon>Stenotrophomonas</taxon>
        <taxon>Stenotrophomonas maltophilia group</taxon>
    </lineage>
</organism>
<accession>A0A0A0QYT1</accession>
<evidence type="ECO:0000256" key="1">
    <source>
        <dbReference type="SAM" id="Phobius"/>
    </source>
</evidence>
<name>A0A0A0QYT1_STEMA</name>
<reference evidence="2" key="1">
    <citation type="journal article" date="2015" name="J. Antimicrob. Chemother.">
        <title>Characterization of a genomic island in Stenotrophomonas maltophilia that carries a novel floR gene variant.</title>
        <authorList>
            <person name="He T."/>
            <person name="Shen J."/>
            <person name="Schwarz S."/>
            <person name="Wu C."/>
            <person name="Wang Y."/>
        </authorList>
    </citation>
    <scope>NUCLEOTIDE SEQUENCE</scope>
    <source>
        <strain evidence="2">GZP-Sm1</strain>
    </source>
</reference>
<keyword evidence="1" id="KW-0472">Membrane</keyword>
<dbReference type="EMBL" id="KM649682">
    <property type="protein sequence ID" value="AIU94552.1"/>
    <property type="molecule type" value="Genomic_DNA"/>
</dbReference>
<keyword evidence="1" id="KW-1133">Transmembrane helix</keyword>
<dbReference type="AlphaFoldDB" id="A0A0A0QYT1"/>
<feature type="transmembrane region" description="Helical" evidence="1">
    <location>
        <begin position="37"/>
        <end position="56"/>
    </location>
</feature>
<proteinExistence type="predicted"/>